<organism evidence="23">
    <name type="scientific">Tirumala limniace</name>
    <name type="common">Blue tiger butterfly</name>
    <dbReference type="NCBI Taxonomy" id="551222"/>
    <lineage>
        <taxon>Eukaryota</taxon>
        <taxon>Metazoa</taxon>
        <taxon>Ecdysozoa</taxon>
        <taxon>Arthropoda</taxon>
        <taxon>Hexapoda</taxon>
        <taxon>Insecta</taxon>
        <taxon>Pterygota</taxon>
        <taxon>Neoptera</taxon>
        <taxon>Endopterygota</taxon>
        <taxon>Lepidoptera</taxon>
        <taxon>Glossata</taxon>
        <taxon>Ditrysia</taxon>
        <taxon>Papilionoidea</taxon>
        <taxon>Nymphalidae</taxon>
        <taxon>Danainae</taxon>
        <taxon>Danaini</taxon>
        <taxon>Danaina</taxon>
        <taxon>Tirumala</taxon>
    </lineage>
</organism>
<dbReference type="AlphaFoldDB" id="A0A0U1X269"/>
<dbReference type="EMBL" id="KJ784473">
    <property type="protein sequence ID" value="AIE44471.1"/>
    <property type="molecule type" value="Genomic_DNA"/>
</dbReference>
<evidence type="ECO:0000256" key="12">
    <source>
        <dbReference type="ARBA" id="ARBA00022989"/>
    </source>
</evidence>
<evidence type="ECO:0000256" key="3">
    <source>
        <dbReference type="ARBA" id="ARBA00011649"/>
    </source>
</evidence>
<sequence>MMNFFPARKSHPIYNIIYNSLINLPSPSNISSLWNFGSLLALCLMIQIITGLFLTMYYTANIEMAFNSVNYICRNVNYGWLIRTIHANGASFFFIWIYIHIGRGMYYGSYNFLQTWIVGVIILFILMATAFMGYVLPWGQMSFWGATVITNLLSAIPYLGTTLVNWIWGGFAVDNATLTRFYTFHFLFPFIIMMLTMIHLLFLHQTGSNNPLGINSNFDKIPFHPFFTFKDLIGFIILIYLLIMLTLINPYLLGDPDNFIPANPLVTPIHIQPEWYFLFAYAILRSIPNKLGGVIALVMSIFILIILPFSNNSKMQGIQFYPINQLLFWTLISIIFLLTWIGARPVEIPYIFTGQLLTILYFSYFIINPLLINFWDKLIFKS</sequence>
<dbReference type="InterPro" id="IPR005798">
    <property type="entry name" value="Cyt_b/b6_C"/>
</dbReference>
<dbReference type="CDD" id="cd00284">
    <property type="entry name" value="Cytochrome_b_N"/>
    <property type="match status" value="1"/>
</dbReference>
<evidence type="ECO:0000313" key="23">
    <source>
        <dbReference type="EMBL" id="AIE44471.1"/>
    </source>
</evidence>
<dbReference type="GeneID" id="19909568"/>
<evidence type="ECO:0000259" key="22">
    <source>
        <dbReference type="PROSITE" id="PS51003"/>
    </source>
</evidence>
<dbReference type="PANTHER" id="PTHR19271">
    <property type="entry name" value="CYTOCHROME B"/>
    <property type="match status" value="1"/>
</dbReference>
<feature type="transmembrane region" description="Helical" evidence="20">
    <location>
        <begin position="350"/>
        <end position="372"/>
    </location>
</feature>
<feature type="binding site" description="axial binding residue" evidence="19">
    <location>
        <position position="185"/>
    </location>
    <ligand>
        <name>heme b</name>
        <dbReference type="ChEBI" id="CHEBI:60344"/>
        <label>b562</label>
    </ligand>
    <ligandPart>
        <name>Fe</name>
        <dbReference type="ChEBI" id="CHEBI:18248"/>
    </ligandPart>
</feature>
<comment type="cofactor">
    <cofactor evidence="20">
        <name>heme b</name>
        <dbReference type="ChEBI" id="CHEBI:60344"/>
    </cofactor>
    <text evidence="20">Binds 2 heme groups non-covalently.</text>
</comment>
<evidence type="ECO:0000256" key="20">
    <source>
        <dbReference type="RuleBase" id="RU362117"/>
    </source>
</evidence>
<protein>
    <recommendedName>
        <fullName evidence="4 20">Cytochrome b</fullName>
    </recommendedName>
</protein>
<dbReference type="PANTHER" id="PTHR19271:SF16">
    <property type="entry name" value="CYTOCHROME B"/>
    <property type="match status" value="1"/>
</dbReference>
<dbReference type="RefSeq" id="YP_009049220.1">
    <property type="nucleotide sequence ID" value="NC_024605.1"/>
</dbReference>
<evidence type="ECO:0000256" key="5">
    <source>
        <dbReference type="ARBA" id="ARBA00022448"/>
    </source>
</evidence>
<dbReference type="PROSITE" id="PS51003">
    <property type="entry name" value="CYTB_CTER"/>
    <property type="match status" value="1"/>
</dbReference>
<feature type="binding site" description="axial binding residue" evidence="19">
    <location>
        <position position="86"/>
    </location>
    <ligand>
        <name>heme b</name>
        <dbReference type="ChEBI" id="CHEBI:60344"/>
        <label>b562</label>
    </ligand>
    <ligandPart>
        <name>Fe</name>
        <dbReference type="ChEBI" id="CHEBI:18248"/>
    </ligandPart>
</feature>
<feature type="transmembrane region" description="Helical" evidence="20">
    <location>
        <begin position="113"/>
        <end position="136"/>
    </location>
</feature>
<keyword evidence="5 20" id="KW-0813">Transport</keyword>
<evidence type="ECO:0000256" key="10">
    <source>
        <dbReference type="ARBA" id="ARBA00022792"/>
    </source>
</evidence>
<dbReference type="Gene3D" id="1.20.810.10">
    <property type="entry name" value="Cytochrome Bc1 Complex, Chain C"/>
    <property type="match status" value="1"/>
</dbReference>
<feature type="binding site" description="axial binding residue" evidence="19">
    <location>
        <position position="199"/>
    </location>
    <ligand>
        <name>heme b</name>
        <dbReference type="ChEBI" id="CHEBI:60344"/>
        <label>b566</label>
    </ligand>
    <ligandPart>
        <name>Fe</name>
        <dbReference type="ChEBI" id="CHEBI:18248"/>
    </ligandPart>
</feature>
<evidence type="ECO:0000256" key="8">
    <source>
        <dbReference type="ARBA" id="ARBA00022692"/>
    </source>
</evidence>
<evidence type="ECO:0000256" key="13">
    <source>
        <dbReference type="ARBA" id="ARBA00023004"/>
    </source>
</evidence>
<comment type="similarity">
    <text evidence="17 20">Belongs to the cytochrome b family.</text>
</comment>
<feature type="domain" description="Cytochrome b/b6 N-terminal region profile" evidence="21">
    <location>
        <begin position="1"/>
        <end position="212"/>
    </location>
</feature>
<comment type="function">
    <text evidence="1 20">Component of the ubiquinol-cytochrome c reductase complex (complex III or cytochrome b-c1 complex) that is part of the mitochondrial respiratory chain. The b-c1 complex mediates electron transfer from ubiquinol to cytochrome c. Contributes to the generation of a proton gradient across the mitochondrial membrane that is then used for ATP synthesis.</text>
</comment>
<dbReference type="InterPro" id="IPR048260">
    <property type="entry name" value="Cytochrome_b_C_euk/bac"/>
</dbReference>
<keyword evidence="10" id="KW-0999">Mitochondrion inner membrane</keyword>
<feature type="transmembrane region" description="Helical" evidence="20">
    <location>
        <begin position="291"/>
        <end position="310"/>
    </location>
</feature>
<dbReference type="GO" id="GO:0016491">
    <property type="term" value="F:oxidoreductase activity"/>
    <property type="evidence" value="ECO:0007669"/>
    <property type="project" value="UniProtKB-UniRule"/>
</dbReference>
<evidence type="ECO:0000256" key="19">
    <source>
        <dbReference type="PIRSR" id="PIRSR038885-2"/>
    </source>
</evidence>
<comment type="subunit">
    <text evidence="3">The main subunits of complex b-c1 are: cytochrome b, cytochrome c1 and the Rieske protein.</text>
</comment>
<dbReference type="PIRSF" id="PIRSF038885">
    <property type="entry name" value="COB"/>
    <property type="match status" value="1"/>
</dbReference>
<geneLocation type="mitochondrion" evidence="23"/>
<keyword evidence="6 19" id="KW-0349">Heme</keyword>
<dbReference type="SUPFAM" id="SSF81342">
    <property type="entry name" value="Transmembrane di-heme cytochromes"/>
    <property type="match status" value="1"/>
</dbReference>
<keyword evidence="11 20" id="KW-0249">Electron transport</keyword>
<dbReference type="GO" id="GO:0045275">
    <property type="term" value="C:respiratory chain complex III"/>
    <property type="evidence" value="ECO:0007669"/>
    <property type="project" value="InterPro"/>
</dbReference>
<feature type="transmembrane region" description="Helical" evidence="20">
    <location>
        <begin position="322"/>
        <end position="343"/>
    </location>
</feature>
<dbReference type="CTD" id="4519"/>
<dbReference type="InterPro" id="IPR005797">
    <property type="entry name" value="Cyt_b/b6_N"/>
</dbReference>
<dbReference type="Pfam" id="PF00033">
    <property type="entry name" value="Cytochrome_B"/>
    <property type="match status" value="1"/>
</dbReference>
<dbReference type="InterPro" id="IPR048259">
    <property type="entry name" value="Cytochrome_b_N_euk/bac"/>
</dbReference>
<dbReference type="SUPFAM" id="SSF81648">
    <property type="entry name" value="a domain/subunit of cytochrome bc1 complex (Ubiquinol-cytochrome c reductase)"/>
    <property type="match status" value="1"/>
</dbReference>
<comment type="cofactor">
    <cofactor evidence="19">
        <name>heme</name>
        <dbReference type="ChEBI" id="CHEBI:30413"/>
    </cofactor>
    <text evidence="19">Binds 2 heme groups non-covalently.</text>
</comment>
<feature type="transmembrane region" description="Helical" evidence="20">
    <location>
        <begin position="181"/>
        <end position="203"/>
    </location>
</feature>
<name>A0A0U1X269_TIRLI</name>
<evidence type="ECO:0000256" key="11">
    <source>
        <dbReference type="ARBA" id="ARBA00022982"/>
    </source>
</evidence>
<dbReference type="InterPro" id="IPR036150">
    <property type="entry name" value="Cyt_b/b6_C_sf"/>
</dbReference>
<evidence type="ECO:0000256" key="17">
    <source>
        <dbReference type="ARBA" id="ARBA00061233"/>
    </source>
</evidence>
<evidence type="ECO:0000256" key="1">
    <source>
        <dbReference type="ARBA" id="ARBA00002566"/>
    </source>
</evidence>
<dbReference type="GO" id="GO:0046872">
    <property type="term" value="F:metal ion binding"/>
    <property type="evidence" value="ECO:0007669"/>
    <property type="project" value="UniProtKB-UniRule"/>
</dbReference>
<feature type="transmembrane region" description="Helical" evidence="20">
    <location>
        <begin position="232"/>
        <end position="253"/>
    </location>
</feature>
<evidence type="ECO:0000256" key="4">
    <source>
        <dbReference type="ARBA" id="ARBA00013531"/>
    </source>
</evidence>
<evidence type="ECO:0000256" key="14">
    <source>
        <dbReference type="ARBA" id="ARBA00023075"/>
    </source>
</evidence>
<feature type="transmembrane region" description="Helical" evidence="20">
    <location>
        <begin position="80"/>
        <end position="101"/>
    </location>
</feature>
<evidence type="ECO:0000256" key="6">
    <source>
        <dbReference type="ARBA" id="ARBA00022617"/>
    </source>
</evidence>
<proteinExistence type="inferred from homology"/>
<dbReference type="CDD" id="cd00290">
    <property type="entry name" value="cytochrome_b_C"/>
    <property type="match status" value="1"/>
</dbReference>
<keyword evidence="15 20" id="KW-0496">Mitochondrion</keyword>
<keyword evidence="9 19" id="KW-0479">Metal-binding</keyword>
<evidence type="ECO:0000256" key="18">
    <source>
        <dbReference type="PIRSR" id="PIRSR038885-1"/>
    </source>
</evidence>
<dbReference type="GO" id="GO:0006122">
    <property type="term" value="P:mitochondrial electron transport, ubiquinol to cytochrome c"/>
    <property type="evidence" value="ECO:0007669"/>
    <property type="project" value="TreeGrafter"/>
</dbReference>
<evidence type="ECO:0000259" key="21">
    <source>
        <dbReference type="PROSITE" id="PS51002"/>
    </source>
</evidence>
<dbReference type="GO" id="GO:0008121">
    <property type="term" value="F:quinol-cytochrome-c reductase activity"/>
    <property type="evidence" value="ECO:0007669"/>
    <property type="project" value="InterPro"/>
</dbReference>
<keyword evidence="12 20" id="KW-1133">Transmembrane helix</keyword>
<feature type="domain" description="Cytochrome b/b6 C-terminal region profile" evidence="22">
    <location>
        <begin position="213"/>
        <end position="382"/>
    </location>
</feature>
<keyword evidence="8 20" id="KW-0812">Transmembrane</keyword>
<evidence type="ECO:0000256" key="9">
    <source>
        <dbReference type="ARBA" id="ARBA00022723"/>
    </source>
</evidence>
<dbReference type="InterPro" id="IPR030689">
    <property type="entry name" value="Cytochrome_b"/>
</dbReference>
<dbReference type="InterPro" id="IPR027387">
    <property type="entry name" value="Cytb/b6-like_sf"/>
</dbReference>
<reference evidence="23" key="1">
    <citation type="journal article" date="2014" name="Mitochondrial DNA">
        <title>The complete mitochondrial genome of Tirumala limniace (Lepidoptera: Nymphalidae: Danainae).</title>
        <authorList>
            <person name="Gan S."/>
            <person name="Chen Y."/>
            <person name="Zuo N."/>
            <person name="Xia C."/>
            <person name="Hao J."/>
        </authorList>
    </citation>
    <scope>NUCLEOTIDE SEQUENCE</scope>
</reference>
<keyword evidence="13 19" id="KW-0408">Iron</keyword>
<evidence type="ECO:0000256" key="15">
    <source>
        <dbReference type="ARBA" id="ARBA00023128"/>
    </source>
</evidence>
<keyword evidence="7 20" id="KW-0679">Respiratory chain</keyword>
<comment type="subcellular location">
    <subcellularLocation>
        <location evidence="2">Mitochondrion inner membrane</location>
        <topology evidence="2">Multi-pass membrane protein</topology>
    </subcellularLocation>
</comment>
<reference evidence="23" key="2">
    <citation type="submission" date="2014-05" db="EMBL/GenBank/DDBJ databases">
        <authorList>
            <person name="Chronopoulou M."/>
        </authorList>
    </citation>
    <scope>NUCLEOTIDE SEQUENCE</scope>
</reference>
<keyword evidence="14" id="KW-0830">Ubiquinone</keyword>
<gene>
    <name evidence="23" type="primary">CYTB</name>
</gene>
<keyword evidence="16 20" id="KW-0472">Membrane</keyword>
<accession>A0A0U1X269</accession>
<feature type="transmembrane region" description="Helical" evidence="20">
    <location>
        <begin position="148"/>
        <end position="169"/>
    </location>
</feature>
<evidence type="ECO:0000256" key="16">
    <source>
        <dbReference type="ARBA" id="ARBA00023136"/>
    </source>
</evidence>
<dbReference type="FunFam" id="1.20.810.10:FF:000002">
    <property type="entry name" value="Cytochrome b"/>
    <property type="match status" value="1"/>
</dbReference>
<dbReference type="InterPro" id="IPR016174">
    <property type="entry name" value="Di-haem_cyt_TM"/>
</dbReference>
<dbReference type="Pfam" id="PF00032">
    <property type="entry name" value="Cytochrom_B_C"/>
    <property type="match status" value="1"/>
</dbReference>
<feature type="binding site" evidence="18">
    <location>
        <position position="204"/>
    </location>
    <ligand>
        <name>a ubiquinone</name>
        <dbReference type="ChEBI" id="CHEBI:16389"/>
    </ligand>
</feature>
<evidence type="ECO:0000256" key="7">
    <source>
        <dbReference type="ARBA" id="ARBA00022660"/>
    </source>
</evidence>
<dbReference type="PROSITE" id="PS51002">
    <property type="entry name" value="CYTB_NTER"/>
    <property type="match status" value="1"/>
</dbReference>
<dbReference type="GO" id="GO:0005743">
    <property type="term" value="C:mitochondrial inner membrane"/>
    <property type="evidence" value="ECO:0007669"/>
    <property type="project" value="UniProtKB-SubCell"/>
</dbReference>
<feature type="transmembrane region" description="Helical" evidence="20">
    <location>
        <begin position="33"/>
        <end position="59"/>
    </location>
</feature>
<feature type="binding site" description="axial binding residue" evidence="19">
    <location>
        <position position="100"/>
    </location>
    <ligand>
        <name>heme b</name>
        <dbReference type="ChEBI" id="CHEBI:60344"/>
        <label>b566</label>
    </ligand>
    <ligandPart>
        <name>Fe</name>
        <dbReference type="ChEBI" id="CHEBI:18248"/>
    </ligandPart>
</feature>
<evidence type="ECO:0000256" key="2">
    <source>
        <dbReference type="ARBA" id="ARBA00004448"/>
    </source>
</evidence>